<protein>
    <recommendedName>
        <fullName evidence="4">Lipoprotein</fullName>
    </recommendedName>
</protein>
<evidence type="ECO:0000256" key="1">
    <source>
        <dbReference type="SAM" id="SignalP"/>
    </source>
</evidence>
<gene>
    <name evidence="2" type="ORF">AB0L16_24395</name>
</gene>
<feature type="chain" id="PRO_5046122179" description="Lipoprotein" evidence="1">
    <location>
        <begin position="26"/>
        <end position="248"/>
    </location>
</feature>
<evidence type="ECO:0008006" key="4">
    <source>
        <dbReference type="Google" id="ProtNLM"/>
    </source>
</evidence>
<comment type="caution">
    <text evidence="2">The sequence shown here is derived from an EMBL/GenBank/DDBJ whole genome shotgun (WGS) entry which is preliminary data.</text>
</comment>
<dbReference type="Proteomes" id="UP001552594">
    <property type="component" value="Unassembled WGS sequence"/>
</dbReference>
<name>A0ABV3K3M9_STRON</name>
<keyword evidence="1" id="KW-0732">Signal</keyword>
<dbReference type="PROSITE" id="PS51257">
    <property type="entry name" value="PROKAR_LIPOPROTEIN"/>
    <property type="match status" value="1"/>
</dbReference>
<accession>A0ABV3K3M9</accession>
<proteinExistence type="predicted"/>
<organism evidence="2 3">
    <name type="scientific">Streptomyces orinoci</name>
    <name type="common">Streptoverticillium orinoci</name>
    <dbReference type="NCBI Taxonomy" id="67339"/>
    <lineage>
        <taxon>Bacteria</taxon>
        <taxon>Bacillati</taxon>
        <taxon>Actinomycetota</taxon>
        <taxon>Actinomycetes</taxon>
        <taxon>Kitasatosporales</taxon>
        <taxon>Streptomycetaceae</taxon>
        <taxon>Streptomyces</taxon>
    </lineage>
</organism>
<keyword evidence="3" id="KW-1185">Reference proteome</keyword>
<dbReference type="EMBL" id="JBFAUK010000022">
    <property type="protein sequence ID" value="MEV5509538.1"/>
    <property type="molecule type" value="Genomic_DNA"/>
</dbReference>
<evidence type="ECO:0000313" key="3">
    <source>
        <dbReference type="Proteomes" id="UP001552594"/>
    </source>
</evidence>
<reference evidence="2 3" key="1">
    <citation type="submission" date="2024-06" db="EMBL/GenBank/DDBJ databases">
        <title>The Natural Products Discovery Center: Release of the First 8490 Sequenced Strains for Exploring Actinobacteria Biosynthetic Diversity.</title>
        <authorList>
            <person name="Kalkreuter E."/>
            <person name="Kautsar S.A."/>
            <person name="Yang D."/>
            <person name="Bader C.D."/>
            <person name="Teijaro C.N."/>
            <person name="Fluegel L."/>
            <person name="Davis C.M."/>
            <person name="Simpson J.R."/>
            <person name="Lauterbach L."/>
            <person name="Steele A.D."/>
            <person name="Gui C."/>
            <person name="Meng S."/>
            <person name="Li G."/>
            <person name="Viehrig K."/>
            <person name="Ye F."/>
            <person name="Su P."/>
            <person name="Kiefer A.F."/>
            <person name="Nichols A."/>
            <person name="Cepeda A.J."/>
            <person name="Yan W."/>
            <person name="Fan B."/>
            <person name="Jiang Y."/>
            <person name="Adhikari A."/>
            <person name="Zheng C.-J."/>
            <person name="Schuster L."/>
            <person name="Cowan T.M."/>
            <person name="Smanski M.J."/>
            <person name="Chevrette M.G."/>
            <person name="De Carvalho L.P.S."/>
            <person name="Shen B."/>
        </authorList>
    </citation>
    <scope>NUCLEOTIDE SEQUENCE [LARGE SCALE GENOMIC DNA]</scope>
    <source>
        <strain evidence="2 3">NPDC052347</strain>
    </source>
</reference>
<dbReference type="RefSeq" id="WP_153068708.1">
    <property type="nucleotide sequence ID" value="NZ_JBFAUK010000022.1"/>
</dbReference>
<evidence type="ECO:0000313" key="2">
    <source>
        <dbReference type="EMBL" id="MEV5509538.1"/>
    </source>
</evidence>
<feature type="signal peptide" evidence="1">
    <location>
        <begin position="1"/>
        <end position="25"/>
    </location>
</feature>
<sequence length="248" mass="26614">MLTRPVRRITLITLIALTASSVLLTACGGPETPKAATDNAARPAPHSAPRPAHITAEQARGALLGTQDLPEGWKTAHKNKHRKKAELKGVQARCLPLAAVVNTGRLEGEYATHAHRVFTKQGEDGQATGLAQDVSGYPRQRAEQGMRRLRDAVEHCGSFTGTLADTQATLRVKRHDAPRYGDDVLAYSVSVTVDDVRMDFDLATVRSHGAVTTLVESHPAETEHNRQAVDRALSVAATRLTRAAAATA</sequence>